<dbReference type="EMBL" id="AJAT01000007">
    <property type="protein sequence ID" value="EOL48828.1"/>
    <property type="molecule type" value="Genomic_DNA"/>
</dbReference>
<dbReference type="InterPro" id="IPR006710">
    <property type="entry name" value="Glyco_hydro_43"/>
</dbReference>
<dbReference type="PANTHER" id="PTHR43301:SF3">
    <property type="entry name" value="ARABINAN ENDO-1,5-ALPHA-L-ARABINOSIDASE A-RELATED"/>
    <property type="match status" value="1"/>
</dbReference>
<organism evidence="8 9">
    <name type="scientific">Enterococcus phoeniculicola ATCC BAA-412</name>
    <dbReference type="NCBI Taxonomy" id="1158610"/>
    <lineage>
        <taxon>Bacteria</taxon>
        <taxon>Bacillati</taxon>
        <taxon>Bacillota</taxon>
        <taxon>Bacilli</taxon>
        <taxon>Lactobacillales</taxon>
        <taxon>Enterococcaceae</taxon>
        <taxon>Enterococcus</taxon>
    </lineage>
</organism>
<dbReference type="CDD" id="cd08998">
    <property type="entry name" value="GH43_Arb43a-like"/>
    <property type="match status" value="1"/>
</dbReference>
<dbReference type="RefSeq" id="WP_010767054.1">
    <property type="nucleotide sequence ID" value="NZ_ASWE01000004.1"/>
</dbReference>
<keyword evidence="4 7" id="KW-0326">Glycosidase</keyword>
<evidence type="ECO:0000256" key="5">
    <source>
        <dbReference type="PIRSR" id="PIRSR606710-1"/>
    </source>
</evidence>
<dbReference type="eggNOG" id="COG3507">
    <property type="taxonomic scope" value="Bacteria"/>
</dbReference>
<evidence type="ECO:0000256" key="2">
    <source>
        <dbReference type="ARBA" id="ARBA00009865"/>
    </source>
</evidence>
<evidence type="ECO:0000313" key="8">
    <source>
        <dbReference type="EMBL" id="EOL48828.1"/>
    </source>
</evidence>
<comment type="similarity">
    <text evidence="2 7">Belongs to the glycosyl hydrolase 43 family.</text>
</comment>
<keyword evidence="9" id="KW-1185">Reference proteome</keyword>
<evidence type="ECO:0008006" key="10">
    <source>
        <dbReference type="Google" id="ProtNLM"/>
    </source>
</evidence>
<dbReference type="InterPro" id="IPR023296">
    <property type="entry name" value="Glyco_hydro_beta-prop_sf"/>
</dbReference>
<proteinExistence type="inferred from homology"/>
<comment type="caution">
    <text evidence="8">The sequence shown here is derived from an EMBL/GenBank/DDBJ whole genome shotgun (WGS) entry which is preliminary data.</text>
</comment>
<feature type="active site" description="Proton acceptor" evidence="5">
    <location>
        <position position="10"/>
    </location>
</feature>
<keyword evidence="3 7" id="KW-0378">Hydrolase</keyword>
<dbReference type="GO" id="GO:0004553">
    <property type="term" value="F:hydrolase activity, hydrolyzing O-glycosyl compounds"/>
    <property type="evidence" value="ECO:0007669"/>
    <property type="project" value="InterPro"/>
</dbReference>
<comment type="pathway">
    <text evidence="1">Glycan metabolism; L-arabinan degradation.</text>
</comment>
<dbReference type="Proteomes" id="UP000013785">
    <property type="component" value="Unassembled WGS sequence"/>
</dbReference>
<dbReference type="InterPro" id="IPR050727">
    <property type="entry name" value="GH43_arabinanases"/>
</dbReference>
<evidence type="ECO:0000256" key="4">
    <source>
        <dbReference type="ARBA" id="ARBA00023295"/>
    </source>
</evidence>
<dbReference type="Pfam" id="PF04616">
    <property type="entry name" value="Glyco_hydro_43"/>
    <property type="match status" value="1"/>
</dbReference>
<sequence>MIFEKNGVHDPTILQENGIYYLYSTDTLQPETRGVPIRTSKDLIHWKFEKAALDGVPSKAKLWSGATELWAPEVIKVDDEYRMYYSASTFGSTTSFIGLAVSDHPLGPWVDKGEVVKTNPQIAAHNAIDANICYDRKNNQWMVYGSFFGGIYIAEIDKVTGKFSNKGYGKQLAIRSQSVEGAIEGPFIKYNPDTDDYYLFVSFDSLNDFYNIRVGRSKSIDGPYIDFLGNELTNLELCPDKIGTKILGGYQFSGEIPLYAPGHNSVFFDEGTKQDYLVHHARKKQFSDEFFLQVRPLFWLSNGWPVTTPYEYTGRIEKVPAKLEHLQGAWEIVLFSQADVQKSEGIADITMWLEKTESTYITYKQEVKKQLYISGITGSGICFFGKKDECK</sequence>
<dbReference type="AlphaFoldDB" id="R3U5X0"/>
<dbReference type="STRING" id="154621.RV11_GL003323"/>
<evidence type="ECO:0000256" key="6">
    <source>
        <dbReference type="PIRSR" id="PIRSR606710-2"/>
    </source>
</evidence>
<dbReference type="SUPFAM" id="SSF75005">
    <property type="entry name" value="Arabinanase/levansucrase/invertase"/>
    <property type="match status" value="1"/>
</dbReference>
<reference evidence="8 9" key="1">
    <citation type="submission" date="2013-02" db="EMBL/GenBank/DDBJ databases">
        <title>The Genome Sequence of Enterococcus phoeniculicola BAA-412.</title>
        <authorList>
            <consortium name="The Broad Institute Genome Sequencing Platform"/>
            <consortium name="The Broad Institute Genome Sequencing Center for Infectious Disease"/>
            <person name="Earl A.M."/>
            <person name="Gilmore M.S."/>
            <person name="Lebreton F."/>
            <person name="Walker B."/>
            <person name="Young S.K."/>
            <person name="Zeng Q."/>
            <person name="Gargeya S."/>
            <person name="Fitzgerald M."/>
            <person name="Haas B."/>
            <person name="Abouelleil A."/>
            <person name="Alvarado L."/>
            <person name="Arachchi H.M."/>
            <person name="Berlin A.M."/>
            <person name="Chapman S.B."/>
            <person name="Dewar J."/>
            <person name="Goldberg J."/>
            <person name="Griggs A."/>
            <person name="Gujja S."/>
            <person name="Hansen M."/>
            <person name="Howarth C."/>
            <person name="Imamovic A."/>
            <person name="Larimer J."/>
            <person name="McCowan C."/>
            <person name="Murphy C."/>
            <person name="Neiman D."/>
            <person name="Pearson M."/>
            <person name="Priest M."/>
            <person name="Roberts A."/>
            <person name="Saif S."/>
            <person name="Shea T."/>
            <person name="Sisk P."/>
            <person name="Sykes S."/>
            <person name="Wortman J."/>
            <person name="Nusbaum C."/>
            <person name="Birren B."/>
        </authorList>
    </citation>
    <scope>NUCLEOTIDE SEQUENCE [LARGE SCALE GENOMIC DNA]</scope>
    <source>
        <strain evidence="8 9">ATCC BAA-412</strain>
    </source>
</reference>
<dbReference type="PATRIC" id="fig|1158610.3.peg.353"/>
<evidence type="ECO:0000256" key="7">
    <source>
        <dbReference type="RuleBase" id="RU361187"/>
    </source>
</evidence>
<accession>R3U5X0</accession>
<evidence type="ECO:0000313" key="9">
    <source>
        <dbReference type="Proteomes" id="UP000013785"/>
    </source>
</evidence>
<feature type="active site" description="Proton donor" evidence="5">
    <location>
        <position position="184"/>
    </location>
</feature>
<dbReference type="Gene3D" id="2.115.10.20">
    <property type="entry name" value="Glycosyl hydrolase domain, family 43"/>
    <property type="match status" value="1"/>
</dbReference>
<feature type="site" description="Important for catalytic activity, responsible for pKa modulation of the active site Glu and correct orientation of both the proton donor and substrate" evidence="6">
    <location>
        <position position="129"/>
    </location>
</feature>
<dbReference type="GO" id="GO:0005975">
    <property type="term" value="P:carbohydrate metabolic process"/>
    <property type="evidence" value="ECO:0007669"/>
    <property type="project" value="InterPro"/>
</dbReference>
<dbReference type="HOGENOM" id="CLU_009397_1_0_9"/>
<protein>
    <recommendedName>
        <fullName evidence="10">Arabinan endo-1,5-alpha-L-arabinosidase</fullName>
    </recommendedName>
</protein>
<dbReference type="PANTHER" id="PTHR43301">
    <property type="entry name" value="ARABINAN ENDO-1,5-ALPHA-L-ARABINOSIDASE"/>
    <property type="match status" value="1"/>
</dbReference>
<name>R3U5X0_9ENTE</name>
<evidence type="ECO:0000256" key="1">
    <source>
        <dbReference type="ARBA" id="ARBA00004834"/>
    </source>
</evidence>
<evidence type="ECO:0000256" key="3">
    <source>
        <dbReference type="ARBA" id="ARBA00022801"/>
    </source>
</evidence>
<gene>
    <name evidence="8" type="ORF">UC3_00379</name>
</gene>